<comment type="caution">
    <text evidence="1">The sequence shown here is derived from an EMBL/GenBank/DDBJ whole genome shotgun (WGS) entry which is preliminary data.</text>
</comment>
<dbReference type="Proteomes" id="UP000075515">
    <property type="component" value="Unassembled WGS sequence"/>
</dbReference>
<dbReference type="EMBL" id="JEMC01002951">
    <property type="protein sequence ID" value="KYF84414.1"/>
    <property type="molecule type" value="Genomic_DNA"/>
</dbReference>
<gene>
    <name evidence="1" type="ORF">BE18_47305</name>
</gene>
<reference evidence="1 2" key="1">
    <citation type="submission" date="2014-02" db="EMBL/GenBank/DDBJ databases">
        <title>The small core and large imbalanced accessory genome model reveals a collaborative survival strategy of Sorangium cellulosum strains in nature.</title>
        <authorList>
            <person name="Han K."/>
            <person name="Peng R."/>
            <person name="Blom J."/>
            <person name="Li Y.-Z."/>
        </authorList>
    </citation>
    <scope>NUCLEOTIDE SEQUENCE [LARGE SCALE GENOMIC DNA]</scope>
    <source>
        <strain evidence="1 2">So0149</strain>
    </source>
</reference>
<proteinExistence type="predicted"/>
<sequence>MVAVPAVRVVQVAVDEEVHVISVRDRGVPAPLAVLVLHVMPRARMARGTLRRIVVVHREDVLVDMIAMPVMQVAVVQVVDVVTVTYRLVSARLAVIVRMLVVGRVVLHAVLLIERRGNAIERRGNAPREQEEAACLGLGRSDLPAAVTHEDEGTLVI</sequence>
<organism evidence="1 2">
    <name type="scientific">Sorangium cellulosum</name>
    <name type="common">Polyangium cellulosum</name>
    <dbReference type="NCBI Taxonomy" id="56"/>
    <lineage>
        <taxon>Bacteria</taxon>
        <taxon>Pseudomonadati</taxon>
        <taxon>Myxococcota</taxon>
        <taxon>Polyangia</taxon>
        <taxon>Polyangiales</taxon>
        <taxon>Polyangiaceae</taxon>
        <taxon>Sorangium</taxon>
    </lineage>
</organism>
<dbReference type="AlphaFoldDB" id="A0A150RW06"/>
<evidence type="ECO:0000313" key="2">
    <source>
        <dbReference type="Proteomes" id="UP000075515"/>
    </source>
</evidence>
<protein>
    <submittedName>
        <fullName evidence="1">Uncharacterized protein</fullName>
    </submittedName>
</protein>
<evidence type="ECO:0000313" key="1">
    <source>
        <dbReference type="EMBL" id="KYF84414.1"/>
    </source>
</evidence>
<name>A0A150RW06_SORCE</name>
<accession>A0A150RW06</accession>